<dbReference type="Proteomes" id="UP001185092">
    <property type="component" value="Unassembled WGS sequence"/>
</dbReference>
<evidence type="ECO:0000313" key="5">
    <source>
        <dbReference type="Proteomes" id="UP001185092"/>
    </source>
</evidence>
<name>A0AAE3XT06_9BACT</name>
<dbReference type="InterPro" id="IPR010621">
    <property type="entry name" value="DUF1214"/>
</dbReference>
<accession>A0AAE3XT06</accession>
<dbReference type="EMBL" id="JAVDQD010000007">
    <property type="protein sequence ID" value="MDR6241336.1"/>
    <property type="molecule type" value="Genomic_DNA"/>
</dbReference>
<keyword evidence="5" id="KW-1185">Reference proteome</keyword>
<feature type="domain" description="DUF1254" evidence="3">
    <location>
        <begin position="80"/>
        <end position="210"/>
    </location>
</feature>
<dbReference type="PANTHER" id="PTHR36509">
    <property type="entry name" value="BLL3101 PROTEIN"/>
    <property type="match status" value="1"/>
</dbReference>
<dbReference type="AlphaFoldDB" id="A0AAE3XT06"/>
<feature type="signal peptide" evidence="1">
    <location>
        <begin position="1"/>
        <end position="23"/>
    </location>
</feature>
<dbReference type="RefSeq" id="WP_309942005.1">
    <property type="nucleotide sequence ID" value="NZ_AP025305.1"/>
</dbReference>
<dbReference type="InterPro" id="IPR010679">
    <property type="entry name" value="DUF1254"/>
</dbReference>
<comment type="caution">
    <text evidence="4">The sequence shown here is derived from an EMBL/GenBank/DDBJ whole genome shotgun (WGS) entry which is preliminary data.</text>
</comment>
<dbReference type="PANTHER" id="PTHR36509:SF2">
    <property type="entry name" value="BLL3101 PROTEIN"/>
    <property type="match status" value="1"/>
</dbReference>
<dbReference type="Pfam" id="PF06742">
    <property type="entry name" value="DUF1214"/>
    <property type="match status" value="1"/>
</dbReference>
<evidence type="ECO:0008006" key="6">
    <source>
        <dbReference type="Google" id="ProtNLM"/>
    </source>
</evidence>
<dbReference type="SUPFAM" id="SSF160935">
    <property type="entry name" value="VPA0735-like"/>
    <property type="match status" value="1"/>
</dbReference>
<organism evidence="4 5">
    <name type="scientific">Aureibacter tunicatorum</name>
    <dbReference type="NCBI Taxonomy" id="866807"/>
    <lineage>
        <taxon>Bacteria</taxon>
        <taxon>Pseudomonadati</taxon>
        <taxon>Bacteroidota</taxon>
        <taxon>Cytophagia</taxon>
        <taxon>Cytophagales</taxon>
        <taxon>Persicobacteraceae</taxon>
        <taxon>Aureibacter</taxon>
    </lineage>
</organism>
<dbReference type="Gene3D" id="2.60.40.1610">
    <property type="entry name" value="Domain of unknown function DUF1254"/>
    <property type="match status" value="1"/>
</dbReference>
<dbReference type="InterPro" id="IPR037049">
    <property type="entry name" value="DUF1214_C_sf"/>
</dbReference>
<evidence type="ECO:0000259" key="2">
    <source>
        <dbReference type="Pfam" id="PF06742"/>
    </source>
</evidence>
<evidence type="ECO:0000256" key="1">
    <source>
        <dbReference type="SAM" id="SignalP"/>
    </source>
</evidence>
<reference evidence="4" key="1">
    <citation type="submission" date="2023-07" db="EMBL/GenBank/DDBJ databases">
        <title>Genomic Encyclopedia of Type Strains, Phase IV (KMG-IV): sequencing the most valuable type-strain genomes for metagenomic binning, comparative biology and taxonomic classification.</title>
        <authorList>
            <person name="Goeker M."/>
        </authorList>
    </citation>
    <scope>NUCLEOTIDE SEQUENCE</scope>
    <source>
        <strain evidence="4">DSM 26174</strain>
    </source>
</reference>
<protein>
    <recommendedName>
        <fullName evidence="6">DUF1254 domain-containing protein</fullName>
    </recommendedName>
</protein>
<sequence length="469" mass="53666">MQKVNKIIAIFLLAIIVSMPSFGMQTSSNDMNEKDKNEYNYAYSIGVQAMVYGWAPVMMDVARELQTSVDHPMSNGQAPINELGPITRLWDYRDRSYTTPNNDTYYIQGWADLDDQPMVLFVPKIENRYWIEQILDMYTESVVDLCNATVGEEGGYFILAKEGYDGPLPENLPVYYSRTKYIWLAGRIGVKNNKDQKIARQIQKEFRLMPLDQYPNGPSQPTPQNSSEAPKVNFPQGLEWFKRLEVVIAENPLAEDQAIVDTFKEIGIGANSIDSISEIKALALQQAYIDGFNIILDAARNSSQPVNGWNWEYNAGVYGTDYLARSSINMNSIGLNSPERAMYPKRYVDNKGVQLNGNNSYQITLPADIPVREQDGGFWSITMYDAKDRFMVENKIDRYKIGSTTEKLIKNDDGSLTIYISHKQPKDKKMKANWLPAPNEDFMLQFRLYEPEKEVYEGSYKLPQLYKID</sequence>
<evidence type="ECO:0000313" key="4">
    <source>
        <dbReference type="EMBL" id="MDR6241336.1"/>
    </source>
</evidence>
<keyword evidence="1" id="KW-0732">Signal</keyword>
<dbReference type="InterPro" id="IPR037050">
    <property type="entry name" value="DUF1254_sf"/>
</dbReference>
<proteinExistence type="predicted"/>
<evidence type="ECO:0000259" key="3">
    <source>
        <dbReference type="Pfam" id="PF06863"/>
    </source>
</evidence>
<dbReference type="Gene3D" id="2.60.120.600">
    <property type="entry name" value="Domain of unknown function DUF1214, C-terminal domain"/>
    <property type="match status" value="1"/>
</dbReference>
<gene>
    <name evidence="4" type="ORF">HNQ88_004414</name>
</gene>
<dbReference type="Pfam" id="PF06863">
    <property type="entry name" value="DUF1254"/>
    <property type="match status" value="1"/>
</dbReference>
<feature type="chain" id="PRO_5042083009" description="DUF1254 domain-containing protein" evidence="1">
    <location>
        <begin position="24"/>
        <end position="469"/>
    </location>
</feature>
<feature type="domain" description="DUF1214" evidence="2">
    <location>
        <begin position="341"/>
        <end position="453"/>
    </location>
</feature>